<gene>
    <name evidence="2" type="ORF">CN495_32435</name>
</gene>
<evidence type="ECO:0000256" key="1">
    <source>
        <dbReference type="SAM" id="Phobius"/>
    </source>
</evidence>
<accession>A0ABD6RW17</accession>
<keyword evidence="1" id="KW-0812">Transmembrane</keyword>
<dbReference type="Proteomes" id="UP000219897">
    <property type="component" value="Unassembled WGS sequence"/>
</dbReference>
<proteinExistence type="predicted"/>
<dbReference type="EMBL" id="NTYF01000189">
    <property type="protein sequence ID" value="PER42733.1"/>
    <property type="molecule type" value="Genomic_DNA"/>
</dbReference>
<name>A0ABD6RW17_BACTU</name>
<protein>
    <submittedName>
        <fullName evidence="2">Uncharacterized protein</fullName>
    </submittedName>
</protein>
<sequence length="104" mass="11744">MGAKVVELLEHRNRKVKDDDNSGGGGGMSDYATHKDLDNLKDQLNNSLKLTDKNIELMFLKEREYHTKNKRESVRWIVGTGIAVIGTILTITGLIFTYLKFFAS</sequence>
<evidence type="ECO:0000313" key="3">
    <source>
        <dbReference type="Proteomes" id="UP000219897"/>
    </source>
</evidence>
<dbReference type="AlphaFoldDB" id="A0ABD6RW17"/>
<keyword evidence="1" id="KW-1133">Transmembrane helix</keyword>
<dbReference type="RefSeq" id="WP_063675064.1">
    <property type="nucleotide sequence ID" value="NZ_JARTAA010000032.1"/>
</dbReference>
<reference evidence="2 3" key="1">
    <citation type="submission" date="2017-09" db="EMBL/GenBank/DDBJ databases">
        <title>Large-scale bioinformatics analysis of Bacillus genomes uncovers conserved roles of natural products in bacterial physiology.</title>
        <authorList>
            <consortium name="Agbiome Team Llc"/>
            <person name="Bleich R.M."/>
            <person name="Kirk G.J."/>
            <person name="Santa Maria K.C."/>
            <person name="Allen S.E."/>
            <person name="Farag S."/>
            <person name="Shank E.A."/>
            <person name="Bowers A."/>
        </authorList>
    </citation>
    <scope>NUCLEOTIDE SEQUENCE [LARGE SCALE GENOMIC DNA]</scope>
    <source>
        <strain evidence="2 3">AFS005140</strain>
    </source>
</reference>
<evidence type="ECO:0000313" key="2">
    <source>
        <dbReference type="EMBL" id="PER42733.1"/>
    </source>
</evidence>
<keyword evidence="1" id="KW-0472">Membrane</keyword>
<organism evidence="2 3">
    <name type="scientific">Bacillus thuringiensis</name>
    <dbReference type="NCBI Taxonomy" id="1428"/>
    <lineage>
        <taxon>Bacteria</taxon>
        <taxon>Bacillati</taxon>
        <taxon>Bacillota</taxon>
        <taxon>Bacilli</taxon>
        <taxon>Bacillales</taxon>
        <taxon>Bacillaceae</taxon>
        <taxon>Bacillus</taxon>
        <taxon>Bacillus cereus group</taxon>
    </lineage>
</organism>
<feature type="transmembrane region" description="Helical" evidence="1">
    <location>
        <begin position="76"/>
        <end position="99"/>
    </location>
</feature>
<comment type="caution">
    <text evidence="2">The sequence shown here is derived from an EMBL/GenBank/DDBJ whole genome shotgun (WGS) entry which is preliminary data.</text>
</comment>